<dbReference type="AlphaFoldDB" id="A0A917JWN8"/>
<dbReference type="PANTHER" id="PTHR43682">
    <property type="entry name" value="LACTATE UTILIZATION PROTEIN C"/>
    <property type="match status" value="1"/>
</dbReference>
<dbReference type="EMBL" id="BAAAHC010000019">
    <property type="protein sequence ID" value="GAA0536147.1"/>
    <property type="molecule type" value="Genomic_DNA"/>
</dbReference>
<dbReference type="RefSeq" id="WP_188987427.1">
    <property type="nucleotide sequence ID" value="NZ_BAAAHC010000019.1"/>
</dbReference>
<dbReference type="SUPFAM" id="SSF100950">
    <property type="entry name" value="NagB/RpiA/CoA transferase-like"/>
    <property type="match status" value="1"/>
</dbReference>
<protein>
    <submittedName>
        <fullName evidence="2">LUD domain-containing protein</fullName>
    </submittedName>
</protein>
<reference evidence="5" key="3">
    <citation type="journal article" date="2019" name="Int. J. Syst. Evol. Microbiol.">
        <title>The Global Catalogue of Microorganisms (GCM) 10K type strain sequencing project: providing services to taxonomists for standard genome sequencing and annotation.</title>
        <authorList>
            <consortium name="The Broad Institute Genomics Platform"/>
            <consortium name="The Broad Institute Genome Sequencing Center for Infectious Disease"/>
            <person name="Wu L."/>
            <person name="Ma J."/>
        </authorList>
    </citation>
    <scope>NUCLEOTIDE SEQUENCE [LARGE SCALE GENOMIC DNA]</scope>
    <source>
        <strain evidence="5">JCM 10664</strain>
    </source>
</reference>
<evidence type="ECO:0000313" key="3">
    <source>
        <dbReference type="EMBL" id="GGI86249.1"/>
    </source>
</evidence>
<proteinExistence type="predicted"/>
<sequence length="223" mass="23482">MSTAHSAREAVLGRVRSALAGTERTPLADIPRDYRIARPAADLVGLFCERVADYRATVERVEPTGLTAAIAAAAKAVGARRVLVPSGAPQAWYDALRPEFAQVDDGEGIDTAGLDQIDAVITTAVVGIASTGTIVLDHGPGQGRRAVTLVPDVHICVVEESQIADDVPAALRRLDPNRPMTFISGPSATSDIELNRVEGVHGPRTLHVLVTADLGSRLQTRSA</sequence>
<reference evidence="2" key="1">
    <citation type="journal article" date="2014" name="Int. J. Syst. Evol. Microbiol.">
        <title>Complete genome of a new Firmicutes species belonging to the dominant human colonic microbiota ('Ruminococcus bicirculans') reveals two chromosomes and a selective capacity to utilize plant glucans.</title>
        <authorList>
            <consortium name="NISC Comparative Sequencing Program"/>
            <person name="Wegmann U."/>
            <person name="Louis P."/>
            <person name="Goesmann A."/>
            <person name="Henrissat B."/>
            <person name="Duncan S.H."/>
            <person name="Flint H.J."/>
        </authorList>
    </citation>
    <scope>NUCLEOTIDE SEQUENCE</scope>
    <source>
        <strain evidence="2">JCM 10664</strain>
    </source>
</reference>
<dbReference type="Proteomes" id="UP001500220">
    <property type="component" value="Unassembled WGS sequence"/>
</dbReference>
<evidence type="ECO:0000259" key="1">
    <source>
        <dbReference type="Pfam" id="PF02589"/>
    </source>
</evidence>
<accession>A0A917JWN8</accession>
<dbReference type="InterPro" id="IPR024185">
    <property type="entry name" value="FTHF_cligase-like_sf"/>
</dbReference>
<dbReference type="Proteomes" id="UP000597989">
    <property type="component" value="Unassembled WGS sequence"/>
</dbReference>
<dbReference type="InterPro" id="IPR037171">
    <property type="entry name" value="NagB/RpiA_transferase-like"/>
</dbReference>
<name>A0A917JWN8_9PSEU</name>
<dbReference type="EMBL" id="BMMT01000007">
    <property type="protein sequence ID" value="GGI86249.1"/>
    <property type="molecule type" value="Genomic_DNA"/>
</dbReference>
<organism evidence="3 4">
    <name type="scientific">Saccharopolyspora thermophila</name>
    <dbReference type="NCBI Taxonomy" id="89367"/>
    <lineage>
        <taxon>Bacteria</taxon>
        <taxon>Bacillati</taxon>
        <taxon>Actinomycetota</taxon>
        <taxon>Actinomycetes</taxon>
        <taxon>Pseudonocardiales</taxon>
        <taxon>Pseudonocardiaceae</taxon>
        <taxon>Saccharopolyspora</taxon>
    </lineage>
</organism>
<evidence type="ECO:0000313" key="2">
    <source>
        <dbReference type="EMBL" id="GAA0536147.1"/>
    </source>
</evidence>
<evidence type="ECO:0000313" key="4">
    <source>
        <dbReference type="Proteomes" id="UP000597989"/>
    </source>
</evidence>
<evidence type="ECO:0000313" key="5">
    <source>
        <dbReference type="Proteomes" id="UP001500220"/>
    </source>
</evidence>
<feature type="domain" description="LUD" evidence="1">
    <location>
        <begin position="115"/>
        <end position="210"/>
    </location>
</feature>
<reference evidence="3" key="4">
    <citation type="submission" date="2020-09" db="EMBL/GenBank/DDBJ databases">
        <authorList>
            <person name="Sun Q."/>
            <person name="Zhou Y."/>
        </authorList>
    </citation>
    <scope>NUCLEOTIDE SEQUENCE</scope>
    <source>
        <strain evidence="3">CGMCC 4.7206</strain>
    </source>
</reference>
<keyword evidence="5" id="KW-1185">Reference proteome</keyword>
<dbReference type="Gene3D" id="3.40.50.10420">
    <property type="entry name" value="NagB/RpiA/CoA transferase-like"/>
    <property type="match status" value="1"/>
</dbReference>
<gene>
    <name evidence="2" type="ORF">GCM10009545_43540</name>
    <name evidence="3" type="ORF">GCM10011581_24200</name>
</gene>
<dbReference type="InterPro" id="IPR003741">
    <property type="entry name" value="LUD_dom"/>
</dbReference>
<dbReference type="PANTHER" id="PTHR43682:SF1">
    <property type="entry name" value="LACTATE UTILIZATION PROTEIN C"/>
    <property type="match status" value="1"/>
</dbReference>
<dbReference type="Pfam" id="PF02589">
    <property type="entry name" value="LUD_dom"/>
    <property type="match status" value="1"/>
</dbReference>
<reference evidence="2" key="5">
    <citation type="submission" date="2023-12" db="EMBL/GenBank/DDBJ databases">
        <authorList>
            <person name="Sun Q."/>
            <person name="Inoue M."/>
        </authorList>
    </citation>
    <scope>NUCLEOTIDE SEQUENCE</scope>
    <source>
        <strain evidence="2">JCM 10664</strain>
    </source>
</reference>
<reference evidence="3 4" key="2">
    <citation type="journal article" date="2014" name="Int. J. Syst. Evol. Microbiol.">
        <title>Complete genome sequence of Corynebacterium casei LMG S-19264T (=DSM 44701T), isolated from a smear-ripened cheese.</title>
        <authorList>
            <consortium name="US DOE Joint Genome Institute (JGI-PGF)"/>
            <person name="Walter F."/>
            <person name="Albersmeier A."/>
            <person name="Kalinowski J."/>
            <person name="Ruckert C."/>
        </authorList>
    </citation>
    <scope>NUCLEOTIDE SEQUENCE [LARGE SCALE GENOMIC DNA]</scope>
    <source>
        <strain evidence="3 4">CGMCC 4.7206</strain>
    </source>
</reference>
<comment type="caution">
    <text evidence="3">The sequence shown here is derived from an EMBL/GenBank/DDBJ whole genome shotgun (WGS) entry which is preliminary data.</text>
</comment>